<dbReference type="KEGG" id="gvi:gll3723"/>
<dbReference type="STRING" id="251221.gene:10761239"/>
<sequence length="178" mass="20418">MPVLQSMRRYCLLASERGIDFLSQTLIELPRKRLAICPFPTRGVVMPGKRAHYARALAAKCPYCGQRVHRLNSQKFYLQSEESADADAPDADAAKTEAQKVTPDRSWIEEFYCPEHGRLWLHIERLADGTVRSRLPEASEWKKTKLTIDPDHINPSVSAYTLRHSRQASPRLLQRYLS</sequence>
<reference evidence="1 2" key="1">
    <citation type="journal article" date="2003" name="DNA Res.">
        <title>Complete genome structure of Gloeobacter violaceus PCC 7421, a cyanobacterium that lacks thylakoids.</title>
        <authorList>
            <person name="Nakamura Y."/>
            <person name="Kaneko T."/>
            <person name="Sato S."/>
            <person name="Mimuro M."/>
            <person name="Miyashita H."/>
            <person name="Tsuchiya T."/>
            <person name="Sasamoto S."/>
            <person name="Watanabe A."/>
            <person name="Kawashima K."/>
            <person name="Kishida Y."/>
            <person name="Kiyokawa C."/>
            <person name="Kohara M."/>
            <person name="Matsumoto M."/>
            <person name="Matsuno A."/>
            <person name="Nakazaki N."/>
            <person name="Shimpo S."/>
            <person name="Takeuchi C."/>
            <person name="Yamada M."/>
            <person name="Tabata S."/>
        </authorList>
    </citation>
    <scope>NUCLEOTIDE SEQUENCE [LARGE SCALE GENOMIC DNA]</scope>
    <source>
        <strain evidence="2">ATCC 29082 / PCC 7421</strain>
    </source>
</reference>
<name>Q7NF04_GLOVI</name>
<dbReference type="AlphaFoldDB" id="Q7NF04"/>
<keyword evidence="2" id="KW-1185">Reference proteome</keyword>
<organism evidence="1 2">
    <name type="scientific">Gloeobacter violaceus (strain ATCC 29082 / PCC 7421)</name>
    <dbReference type="NCBI Taxonomy" id="251221"/>
    <lineage>
        <taxon>Bacteria</taxon>
        <taxon>Bacillati</taxon>
        <taxon>Cyanobacteriota</taxon>
        <taxon>Cyanophyceae</taxon>
        <taxon>Gloeobacterales</taxon>
        <taxon>Gloeobacteraceae</taxon>
        <taxon>Gloeobacter</taxon>
    </lineage>
</organism>
<evidence type="ECO:0000313" key="1">
    <source>
        <dbReference type="EMBL" id="BAC91664.1"/>
    </source>
</evidence>
<accession>Q7NF04</accession>
<dbReference type="PATRIC" id="fig|251221.4.peg.3757"/>
<dbReference type="InParanoid" id="Q7NF04"/>
<protein>
    <submittedName>
        <fullName evidence="1">Gll3723 protein</fullName>
    </submittedName>
</protein>
<proteinExistence type="predicted"/>
<dbReference type="Proteomes" id="UP000000557">
    <property type="component" value="Chromosome"/>
</dbReference>
<dbReference type="EMBL" id="BA000045">
    <property type="protein sequence ID" value="BAC91664.1"/>
    <property type="molecule type" value="Genomic_DNA"/>
</dbReference>
<evidence type="ECO:0000313" key="2">
    <source>
        <dbReference type="Proteomes" id="UP000000557"/>
    </source>
</evidence>
<reference evidence="1 2" key="2">
    <citation type="journal article" date="2003" name="DNA Res.">
        <title>Complete genome structure of Gloeobacter violaceus PCC 7421, a cyanobacterium that lacks thylakoids (supplement).</title>
        <authorList>
            <person name="Nakamura Y."/>
            <person name="Kaneko T."/>
            <person name="Sato S."/>
            <person name="Mimuro M."/>
            <person name="Miyashita H."/>
            <person name="Tsuchiya T."/>
            <person name="Sasamoto S."/>
            <person name="Watanabe A."/>
            <person name="Kawashima K."/>
            <person name="Kishida Y."/>
            <person name="Kiyokawa C."/>
            <person name="Kohara M."/>
            <person name="Matsumoto M."/>
            <person name="Matsuno A."/>
            <person name="Nakazaki N."/>
            <person name="Shimpo S."/>
            <person name="Takeuchi C."/>
            <person name="Yamada M."/>
            <person name="Tabata S."/>
        </authorList>
    </citation>
    <scope>NUCLEOTIDE SEQUENCE [LARGE SCALE GENOMIC DNA]</scope>
    <source>
        <strain evidence="2">ATCC 29082 / PCC 7421</strain>
    </source>
</reference>
<dbReference type="EnsemblBacteria" id="BAC91664">
    <property type="protein sequence ID" value="BAC91664"/>
    <property type="gene ID" value="BAC91664"/>
</dbReference>
<gene>
    <name evidence="1" type="ordered locus">gll3723</name>
</gene>
<dbReference type="PhylomeDB" id="Q7NF04"/>
<dbReference type="HOGENOM" id="CLU_129231_1_0_3"/>